<dbReference type="RefSeq" id="WP_065317952.1">
    <property type="nucleotide sequence ID" value="NZ_LSFM01000009.1"/>
</dbReference>
<sequence length="115" mass="13017">MKPLILEFTESPKLQNIDYSLIEYSKEKNLSVLKNTTIPAISYVSMDTETFTKTSGEPSDSDNDYRLKLKRLLDTSTETFTSTEPSDSDNNYSSLKLLMDTQTVTESIEPTDSDK</sequence>
<name>A0A1B8U289_9FLAO</name>
<accession>A0A1B8U289</accession>
<keyword evidence="3" id="KW-1185">Reference proteome</keyword>
<dbReference type="Proteomes" id="UP000092584">
    <property type="component" value="Unassembled WGS sequence"/>
</dbReference>
<evidence type="ECO:0000313" key="3">
    <source>
        <dbReference type="Proteomes" id="UP000092584"/>
    </source>
</evidence>
<evidence type="ECO:0000313" key="2">
    <source>
        <dbReference type="EMBL" id="OBY65975.1"/>
    </source>
</evidence>
<organism evidence="2 3">
    <name type="scientific">Polaribacter vadi</name>
    <dbReference type="NCBI Taxonomy" id="1774273"/>
    <lineage>
        <taxon>Bacteria</taxon>
        <taxon>Pseudomonadati</taxon>
        <taxon>Bacteroidota</taxon>
        <taxon>Flavobacteriia</taxon>
        <taxon>Flavobacteriales</taxon>
        <taxon>Flavobacteriaceae</taxon>
    </lineage>
</organism>
<protein>
    <submittedName>
        <fullName evidence="2">Uncharacterized protein</fullName>
    </submittedName>
</protein>
<dbReference type="EMBL" id="LSFM01000009">
    <property type="protein sequence ID" value="OBY65975.1"/>
    <property type="molecule type" value="Genomic_DNA"/>
</dbReference>
<feature type="compositionally biased region" description="Low complexity" evidence="1">
    <location>
        <begin position="76"/>
        <end position="89"/>
    </location>
</feature>
<dbReference type="AlphaFoldDB" id="A0A1B8U289"/>
<reference evidence="3" key="1">
    <citation type="submission" date="2016-02" db="EMBL/GenBank/DDBJ databases">
        <authorList>
            <person name="Shin S.-K."/>
            <person name="Yi H."/>
            <person name="Kim E."/>
        </authorList>
    </citation>
    <scope>NUCLEOTIDE SEQUENCE [LARGE SCALE GENOMIC DNA]</scope>
    <source>
        <strain evidence="3">LPB0003</strain>
    </source>
</reference>
<feature type="region of interest" description="Disordered" evidence="1">
    <location>
        <begin position="76"/>
        <end position="115"/>
    </location>
</feature>
<feature type="compositionally biased region" description="Polar residues" evidence="1">
    <location>
        <begin position="90"/>
        <end position="115"/>
    </location>
</feature>
<evidence type="ECO:0000256" key="1">
    <source>
        <dbReference type="SAM" id="MobiDB-lite"/>
    </source>
</evidence>
<gene>
    <name evidence="2" type="ORF">LPB3_02095</name>
</gene>
<comment type="caution">
    <text evidence="2">The sequence shown here is derived from an EMBL/GenBank/DDBJ whole genome shotgun (WGS) entry which is preliminary data.</text>
</comment>
<proteinExistence type="predicted"/>